<feature type="compositionally biased region" description="Pro residues" evidence="6">
    <location>
        <begin position="135"/>
        <end position="152"/>
    </location>
</feature>
<dbReference type="PANTHER" id="PTHR14493:SF50">
    <property type="entry name" value="RING FINGER PROTEIN UNKEMPT"/>
    <property type="match status" value="1"/>
</dbReference>
<dbReference type="GO" id="GO:0003677">
    <property type="term" value="F:DNA binding"/>
    <property type="evidence" value="ECO:0007669"/>
    <property type="project" value="UniProtKB-KW"/>
</dbReference>
<evidence type="ECO:0000256" key="2">
    <source>
        <dbReference type="ARBA" id="ARBA00022771"/>
    </source>
</evidence>
<accession>A0A383W1P1</accession>
<feature type="domain" description="C3H1-type" evidence="7">
    <location>
        <begin position="53"/>
        <end position="81"/>
    </location>
</feature>
<dbReference type="PROSITE" id="PS50103">
    <property type="entry name" value="ZF_C3H1"/>
    <property type="match status" value="1"/>
</dbReference>
<evidence type="ECO:0000313" key="8">
    <source>
        <dbReference type="EMBL" id="SZX71577.1"/>
    </source>
</evidence>
<evidence type="ECO:0000259" key="7">
    <source>
        <dbReference type="PROSITE" id="PS50103"/>
    </source>
</evidence>
<gene>
    <name evidence="8" type="ORF">BQ4739_LOCUS11711</name>
</gene>
<keyword evidence="2 5" id="KW-0863">Zinc-finger</keyword>
<keyword evidence="4" id="KW-0238">DNA-binding</keyword>
<feature type="region of interest" description="Disordered" evidence="6">
    <location>
        <begin position="124"/>
        <end position="161"/>
    </location>
</feature>
<dbReference type="GO" id="GO:0008270">
    <property type="term" value="F:zinc ion binding"/>
    <property type="evidence" value="ECO:0007669"/>
    <property type="project" value="UniProtKB-KW"/>
</dbReference>
<evidence type="ECO:0000256" key="3">
    <source>
        <dbReference type="ARBA" id="ARBA00022833"/>
    </source>
</evidence>
<evidence type="ECO:0000256" key="4">
    <source>
        <dbReference type="ARBA" id="ARBA00023125"/>
    </source>
</evidence>
<dbReference type="InterPro" id="IPR045234">
    <property type="entry name" value="Unkempt-like"/>
</dbReference>
<keyword evidence="9" id="KW-1185">Reference proteome</keyword>
<dbReference type="AlphaFoldDB" id="A0A383W1P1"/>
<protein>
    <recommendedName>
        <fullName evidence="7">C3H1-type domain-containing protein</fullName>
    </recommendedName>
</protein>
<dbReference type="PANTHER" id="PTHR14493">
    <property type="entry name" value="UNKEMPT FAMILY MEMBER"/>
    <property type="match status" value="1"/>
</dbReference>
<evidence type="ECO:0000256" key="6">
    <source>
        <dbReference type="SAM" id="MobiDB-lite"/>
    </source>
</evidence>
<sequence length="561" mass="59201">MSSTVDDMTRSAEELMAGFKVLPCSLKHWHNWTTCFYLHPSERARRRNPLTHSYAAVMCPDMQKQGSCAKGDACSQCHNLFEYHMHPDRYRTVMCTDGAACQRQFCFFAHNATELRVPSSAAKCQAQDSMSQPASPQPLPLQPQKLQPPLPQPVQQQQQQQLEPLQLQQLQQLQQQLSLGADFSHCSSSWSTPQNSFELPPLCLTPPRGQAVSSIAAVTAAGGSSPCVVNTASAAAVGSSYSSGLCSMRSGSAQVDLVVSRLMEMQLQQQQQQQRQQHVVCLQGVASDAIASLSAPLQALGNMPPLRQQQQQQQACMNWLGDEGTPTQTTMSTMLQQQQQAQNALAMLQQMQYWKKEEASATAQLQAANSKLQGVLSLLQASHTDNAATEGLLLLREPSTASYSCCNSSSIGLSPAAAPAAAGSVTLNGRGFITAPSVQYHGGSLLLAESSVPSVTPQQAPFQCRAAFVDAAAAEDVWNAPGGGGTGWQQCAALQQQLAAGLPGSCIGLVPAAAAVAGGVSLAAGLPAATYVQGLGAAGGASGVAVRTVLPVLMVDGMLLQ</sequence>
<evidence type="ECO:0000313" key="9">
    <source>
        <dbReference type="Proteomes" id="UP000256970"/>
    </source>
</evidence>
<dbReference type="InterPro" id="IPR057444">
    <property type="entry name" value="Znf-CCCH_AtC3H23-like"/>
</dbReference>
<keyword evidence="3 5" id="KW-0862">Zinc</keyword>
<dbReference type="EMBL" id="FNXT01001061">
    <property type="protein sequence ID" value="SZX71577.1"/>
    <property type="molecule type" value="Genomic_DNA"/>
</dbReference>
<dbReference type="Proteomes" id="UP000256970">
    <property type="component" value="Unassembled WGS sequence"/>
</dbReference>
<evidence type="ECO:0000256" key="5">
    <source>
        <dbReference type="PROSITE-ProRule" id="PRU00723"/>
    </source>
</evidence>
<dbReference type="InterPro" id="IPR000571">
    <property type="entry name" value="Znf_CCCH"/>
</dbReference>
<feature type="zinc finger region" description="C3H1-type" evidence="5">
    <location>
        <begin position="53"/>
        <end position="81"/>
    </location>
</feature>
<keyword evidence="1 5" id="KW-0479">Metal-binding</keyword>
<dbReference type="Pfam" id="PF25512">
    <property type="entry name" value="zf-CCCH_AtC3H23"/>
    <property type="match status" value="1"/>
</dbReference>
<evidence type="ECO:0000256" key="1">
    <source>
        <dbReference type="ARBA" id="ARBA00022723"/>
    </source>
</evidence>
<organism evidence="8 9">
    <name type="scientific">Tetradesmus obliquus</name>
    <name type="common">Green alga</name>
    <name type="synonym">Acutodesmus obliquus</name>
    <dbReference type="NCBI Taxonomy" id="3088"/>
    <lineage>
        <taxon>Eukaryota</taxon>
        <taxon>Viridiplantae</taxon>
        <taxon>Chlorophyta</taxon>
        <taxon>core chlorophytes</taxon>
        <taxon>Chlorophyceae</taxon>
        <taxon>CS clade</taxon>
        <taxon>Sphaeropleales</taxon>
        <taxon>Scenedesmaceae</taxon>
        <taxon>Tetradesmus</taxon>
    </lineage>
</organism>
<reference evidence="8 9" key="1">
    <citation type="submission" date="2016-10" db="EMBL/GenBank/DDBJ databases">
        <authorList>
            <person name="Cai Z."/>
        </authorList>
    </citation>
    <scope>NUCLEOTIDE SEQUENCE [LARGE SCALE GENOMIC DNA]</scope>
</reference>
<proteinExistence type="predicted"/>
<name>A0A383W1P1_TETOB</name>